<evidence type="ECO:0000256" key="1">
    <source>
        <dbReference type="SAM" id="Phobius"/>
    </source>
</evidence>
<reference evidence="2" key="1">
    <citation type="submission" date="2023-03" db="EMBL/GenBank/DDBJ databases">
        <title>Complete genome of Cladonia borealis.</title>
        <authorList>
            <person name="Park H."/>
        </authorList>
    </citation>
    <scope>NUCLEOTIDE SEQUENCE</scope>
    <source>
        <strain evidence="2">ANT050790</strain>
    </source>
</reference>
<keyword evidence="1" id="KW-1133">Transmembrane helix</keyword>
<feature type="transmembrane region" description="Helical" evidence="1">
    <location>
        <begin position="123"/>
        <end position="144"/>
    </location>
</feature>
<feature type="transmembrane region" description="Helical" evidence="1">
    <location>
        <begin position="494"/>
        <end position="512"/>
    </location>
</feature>
<protein>
    <submittedName>
        <fullName evidence="2">Uncharacterized protein</fullName>
    </submittedName>
</protein>
<dbReference type="EMBL" id="JAFEKC020000015">
    <property type="protein sequence ID" value="KAK0510606.1"/>
    <property type="molecule type" value="Genomic_DNA"/>
</dbReference>
<dbReference type="Proteomes" id="UP001166286">
    <property type="component" value="Unassembled WGS sequence"/>
</dbReference>
<gene>
    <name evidence="2" type="ORF">JMJ35_007038</name>
</gene>
<evidence type="ECO:0000313" key="3">
    <source>
        <dbReference type="Proteomes" id="UP001166286"/>
    </source>
</evidence>
<comment type="caution">
    <text evidence="2">The sequence shown here is derived from an EMBL/GenBank/DDBJ whole genome shotgun (WGS) entry which is preliminary data.</text>
</comment>
<sequence>MAAEEKNFHALAFLSNLIAFVLLATLLALGVYVNVKNILVGNISTDGYNVIKLNTTYWNVACTIVGTAVGFLAAVALANQDECITRSQLAGDRGVMALFLRPLTLRRGLDQIAHLHLPPERTLLLILTIAAALTNAAVVALFGVRSTTERIVNPSASYPLAALNGTFFESDQYGSVFAAGSPTFSSEVSQLSGFLYKAAYINGLINRGQYVPFSTPEIPYIPEQGSIGDTVYAGLNTGGVGLNVSSYLQYSGVTDGFDMPAEYGFDKLQARVFGTNISLSCQNATASYTTVGTRVDIGFVTVMAVSKPNGPNITVFNNLQGDLIITSLVIGSAVTVESDTGEPVHTLVIPDFGLQTAFVLECSYDGQEYLANVSIASSVSPLQIEAEALAGPIIGPEVKQRLANMTHNMLSFGGMGGDLARGFIDADYNSDGTNNTNMAGTLETVIEQLGEAYISLLRQQVERSNLYKGNDASSENGSDLQLYVTVLRLGGGQYGWLAILGVLLIGSLWGTVRACGGRTMVGFDAQNNVQLLKSTLHNTGIRDRTRVRYENDFVVLTGGTISKNEPNGSEAKDSTGVAS</sequence>
<feature type="transmembrane region" description="Helical" evidence="1">
    <location>
        <begin position="55"/>
        <end position="78"/>
    </location>
</feature>
<feature type="transmembrane region" description="Helical" evidence="1">
    <location>
        <begin position="12"/>
        <end position="35"/>
    </location>
</feature>
<name>A0AA39QZD9_9LECA</name>
<keyword evidence="3" id="KW-1185">Reference proteome</keyword>
<evidence type="ECO:0000313" key="2">
    <source>
        <dbReference type="EMBL" id="KAK0510606.1"/>
    </source>
</evidence>
<proteinExistence type="predicted"/>
<accession>A0AA39QZD9</accession>
<organism evidence="2 3">
    <name type="scientific">Cladonia borealis</name>
    <dbReference type="NCBI Taxonomy" id="184061"/>
    <lineage>
        <taxon>Eukaryota</taxon>
        <taxon>Fungi</taxon>
        <taxon>Dikarya</taxon>
        <taxon>Ascomycota</taxon>
        <taxon>Pezizomycotina</taxon>
        <taxon>Lecanoromycetes</taxon>
        <taxon>OSLEUM clade</taxon>
        <taxon>Lecanoromycetidae</taxon>
        <taxon>Lecanorales</taxon>
        <taxon>Lecanorineae</taxon>
        <taxon>Cladoniaceae</taxon>
        <taxon>Cladonia</taxon>
    </lineage>
</organism>
<keyword evidence="1" id="KW-0812">Transmembrane</keyword>
<keyword evidence="1" id="KW-0472">Membrane</keyword>
<dbReference type="AlphaFoldDB" id="A0AA39QZD9"/>